<feature type="compositionally biased region" description="Acidic residues" evidence="3">
    <location>
        <begin position="13"/>
        <end position="74"/>
    </location>
</feature>
<name>A0A167D9M1_9ASCO</name>
<feature type="compositionally biased region" description="Basic and acidic residues" evidence="3">
    <location>
        <begin position="1"/>
        <end position="12"/>
    </location>
</feature>
<dbReference type="AlphaFoldDB" id="A0A167D9M1"/>
<dbReference type="PANTHER" id="PTHR22597:SF3">
    <property type="entry name" value="CHROMATIN STRUCTURE-REMODELING COMPLEX SUBUNIT RSC7"/>
    <property type="match status" value="1"/>
</dbReference>
<proteinExistence type="predicted"/>
<sequence length="487" mass="54030">MDVDDESRVSDRDGDDQDHVEEEEEEGDGDEDDGGSDGERDDEDEGEREGEGEGEGDGDGDEEEEEEGGEEETGENAANVEVESVPKKKGRGRPPGSSKKKRLLEGTPLGDDESGVDGVSEPGTPSKRGPGRGRGPGRKPKRFGGSSSNSSQSQMVDEDGNILTVENDEFVLEEDPEGEKKITPLGELQGGREFRVRTFTVEGRGDRLYMLSTEPARCMGFRDSYLLFQKHRKLYKLVISDHEKFQLIDRNLIPHSYKGRSIGLVTARSIFREFGARIIVGGRHVVDDYYEQAARDAGYVEGEIAEVPEDRTGVPDVYNRNQYSNMYHQTAGAFSGRDGVKDASLLHASKRRKVLVTDENWKLEHARSASAYNKSLIERRSPSWSVHGTYEPHTGISFYPKASQPTQAVWTRVPTRQSANSTTTKTVQSGNESSQVVIDTVMTMPNQAHRAGLVNVDPSIFETATPEIKLAILEQQAYERQWLNIVQ</sequence>
<evidence type="ECO:0000256" key="3">
    <source>
        <dbReference type="SAM" id="MobiDB-lite"/>
    </source>
</evidence>
<accession>A0A167D9M1</accession>
<keyword evidence="2" id="KW-0804">Transcription</keyword>
<feature type="compositionally biased region" description="Low complexity" evidence="3">
    <location>
        <begin position="143"/>
        <end position="154"/>
    </location>
</feature>
<feature type="compositionally biased region" description="Basic residues" evidence="3">
    <location>
        <begin position="129"/>
        <end position="142"/>
    </location>
</feature>
<feature type="region of interest" description="Disordered" evidence="3">
    <location>
        <begin position="1"/>
        <end position="161"/>
    </location>
</feature>
<keyword evidence="1" id="KW-0805">Transcription regulation</keyword>
<reference evidence="4 5" key="1">
    <citation type="submission" date="2016-02" db="EMBL/GenBank/DDBJ databases">
        <title>Complete genome sequence and transcriptome regulation of the pentose utilising yeast Sugiyamaella lignohabitans.</title>
        <authorList>
            <person name="Bellasio M."/>
            <person name="Peymann A."/>
            <person name="Valli M."/>
            <person name="Sipitzky M."/>
            <person name="Graf A."/>
            <person name="Sauer M."/>
            <person name="Marx H."/>
            <person name="Mattanovich D."/>
        </authorList>
    </citation>
    <scope>NUCLEOTIDE SEQUENCE [LARGE SCALE GENOMIC DNA]</scope>
    <source>
        <strain evidence="4 5">CBS 10342</strain>
    </source>
</reference>
<keyword evidence="5" id="KW-1185">Reference proteome</keyword>
<dbReference type="KEGG" id="slb:AWJ20_912"/>
<dbReference type="GO" id="GO:0031490">
    <property type="term" value="F:chromatin DNA binding"/>
    <property type="evidence" value="ECO:0007669"/>
    <property type="project" value="TreeGrafter"/>
</dbReference>
<dbReference type="GeneID" id="30037997"/>
<dbReference type="RefSeq" id="XP_018735127.1">
    <property type="nucleotide sequence ID" value="XM_018882883.1"/>
</dbReference>
<dbReference type="PANTHER" id="PTHR22597">
    <property type="entry name" value="POLYCOMB GROUP PROTEIN"/>
    <property type="match status" value="1"/>
</dbReference>
<evidence type="ECO:0000256" key="1">
    <source>
        <dbReference type="ARBA" id="ARBA00023015"/>
    </source>
</evidence>
<organism evidence="4 5">
    <name type="scientific">Sugiyamaella lignohabitans</name>
    <dbReference type="NCBI Taxonomy" id="796027"/>
    <lineage>
        <taxon>Eukaryota</taxon>
        <taxon>Fungi</taxon>
        <taxon>Dikarya</taxon>
        <taxon>Ascomycota</taxon>
        <taxon>Saccharomycotina</taxon>
        <taxon>Dipodascomycetes</taxon>
        <taxon>Dipodascales</taxon>
        <taxon>Trichomonascaceae</taxon>
        <taxon>Sugiyamaella</taxon>
    </lineage>
</organism>
<evidence type="ECO:0000313" key="4">
    <source>
        <dbReference type="EMBL" id="ANB12650.1"/>
    </source>
</evidence>
<dbReference type="InterPro" id="IPR013933">
    <property type="entry name" value="CRC_Rsc7/Swp82"/>
</dbReference>
<dbReference type="Pfam" id="PF08624">
    <property type="entry name" value="CRC_subunit"/>
    <property type="match status" value="1"/>
</dbReference>
<dbReference type="Proteomes" id="UP000189580">
    <property type="component" value="Chromosome a"/>
</dbReference>
<dbReference type="OrthoDB" id="5598844at2759"/>
<dbReference type="GO" id="GO:0016586">
    <property type="term" value="C:RSC-type complex"/>
    <property type="evidence" value="ECO:0007669"/>
    <property type="project" value="EnsemblFungi"/>
</dbReference>
<feature type="compositionally biased region" description="Basic residues" evidence="3">
    <location>
        <begin position="87"/>
        <end position="102"/>
    </location>
</feature>
<evidence type="ECO:0000256" key="2">
    <source>
        <dbReference type="ARBA" id="ARBA00023163"/>
    </source>
</evidence>
<dbReference type="EMBL" id="CP014501">
    <property type="protein sequence ID" value="ANB12650.1"/>
    <property type="molecule type" value="Genomic_DNA"/>
</dbReference>
<protein>
    <submittedName>
        <fullName evidence="4">Npl6p</fullName>
    </submittedName>
</protein>
<gene>
    <name evidence="4" type="primary">NPL6</name>
    <name evidence="4" type="ORF">AWJ20_912</name>
</gene>
<evidence type="ECO:0000313" key="5">
    <source>
        <dbReference type="Proteomes" id="UP000189580"/>
    </source>
</evidence>